<sequence>MDYLQTTFNSWVGSNLTHLANASGQTVRIIISGDILKIKKISKEGVEFDYNGVVSKFNINHRSFHKLERCKQYEYMTVQKEDGKVIVENYEIGANKSYIILNNEIVRQKYGSNNLFEDIYGQCH</sequence>
<comment type="caution">
    <text evidence="1">The sequence shown here is derived from an EMBL/GenBank/DDBJ whole genome shotgun (WGS) entry which is preliminary data.</text>
</comment>
<proteinExistence type="predicted"/>
<name>A0A814E434_9BILA</name>
<dbReference type="Proteomes" id="UP000663879">
    <property type="component" value="Unassembled WGS sequence"/>
</dbReference>
<keyword evidence="2" id="KW-1185">Reference proteome</keyword>
<dbReference type="OrthoDB" id="8879188at2759"/>
<dbReference type="AlphaFoldDB" id="A0A814E434"/>
<evidence type="ECO:0000313" key="1">
    <source>
        <dbReference type="EMBL" id="CAF0964359.1"/>
    </source>
</evidence>
<evidence type="ECO:0000313" key="2">
    <source>
        <dbReference type="Proteomes" id="UP000663879"/>
    </source>
</evidence>
<dbReference type="EMBL" id="CAJNOC010003030">
    <property type="protein sequence ID" value="CAF0964359.1"/>
    <property type="molecule type" value="Genomic_DNA"/>
</dbReference>
<gene>
    <name evidence="1" type="ORF">OXX778_LOCUS14590</name>
</gene>
<accession>A0A814E434</accession>
<reference evidence="1" key="1">
    <citation type="submission" date="2021-02" db="EMBL/GenBank/DDBJ databases">
        <authorList>
            <person name="Nowell W R."/>
        </authorList>
    </citation>
    <scope>NUCLEOTIDE SEQUENCE</scope>
    <source>
        <strain evidence="1">Ploen Becks lab</strain>
    </source>
</reference>
<organism evidence="1 2">
    <name type="scientific">Brachionus calyciflorus</name>
    <dbReference type="NCBI Taxonomy" id="104777"/>
    <lineage>
        <taxon>Eukaryota</taxon>
        <taxon>Metazoa</taxon>
        <taxon>Spiralia</taxon>
        <taxon>Gnathifera</taxon>
        <taxon>Rotifera</taxon>
        <taxon>Eurotatoria</taxon>
        <taxon>Monogononta</taxon>
        <taxon>Pseudotrocha</taxon>
        <taxon>Ploima</taxon>
        <taxon>Brachionidae</taxon>
        <taxon>Brachionus</taxon>
    </lineage>
</organism>
<protein>
    <submittedName>
        <fullName evidence="1">Uncharacterized protein</fullName>
    </submittedName>
</protein>